<reference evidence="2" key="2">
    <citation type="journal article" date="2024" name="Nature">
        <title>Anoxygenic phototroph of the Chloroflexota uses a type I reaction centre.</title>
        <authorList>
            <person name="Tsuji J.M."/>
            <person name="Shaw N.A."/>
            <person name="Nagashima S."/>
            <person name="Venkiteswaran J.J."/>
            <person name="Schiff S.L."/>
            <person name="Watanabe T."/>
            <person name="Fukui M."/>
            <person name="Hanada S."/>
            <person name="Tank M."/>
            <person name="Neufeld J.D."/>
        </authorList>
    </citation>
    <scope>NUCLEOTIDE SEQUENCE</scope>
    <source>
        <strain evidence="2">L227-S17</strain>
    </source>
</reference>
<keyword evidence="1" id="KW-0436">Ligase</keyword>
<dbReference type="EMBL" id="JACATZ010000003">
    <property type="protein sequence ID" value="NWJ47210.1"/>
    <property type="molecule type" value="Genomic_DNA"/>
</dbReference>
<dbReference type="Proteomes" id="UP001431572">
    <property type="component" value="Chromosome 2"/>
</dbReference>
<dbReference type="Gene3D" id="3.90.1140.10">
    <property type="entry name" value="Cyclic phosphodiesterase"/>
    <property type="match status" value="1"/>
</dbReference>
<reference evidence="1 3" key="1">
    <citation type="submission" date="2020-06" db="EMBL/GenBank/DDBJ databases">
        <title>Anoxygenic phototrophic Chloroflexota member uses a Type I reaction center.</title>
        <authorList>
            <person name="Tsuji J.M."/>
            <person name="Shaw N.A."/>
            <person name="Nagashima S."/>
            <person name="Venkiteswaran J."/>
            <person name="Schiff S.L."/>
            <person name="Hanada S."/>
            <person name="Tank M."/>
            <person name="Neufeld J.D."/>
        </authorList>
    </citation>
    <scope>NUCLEOTIDE SEQUENCE [LARGE SCALE GENOMIC DNA]</scope>
    <source>
        <strain evidence="1">L227-S17</strain>
    </source>
</reference>
<accession>A0A8T7M524</accession>
<evidence type="ECO:0000313" key="1">
    <source>
        <dbReference type="EMBL" id="NWJ47210.1"/>
    </source>
</evidence>
<gene>
    <name evidence="1" type="ORF">HXX08_15215</name>
    <name evidence="2" type="ORF">OZ401_002714</name>
</gene>
<dbReference type="SUPFAM" id="SSF55144">
    <property type="entry name" value="LigT-like"/>
    <property type="match status" value="1"/>
</dbReference>
<organism evidence="1 3">
    <name type="scientific">Candidatus Chlorohelix allophototropha</name>
    <dbReference type="NCBI Taxonomy" id="3003348"/>
    <lineage>
        <taxon>Bacteria</taxon>
        <taxon>Bacillati</taxon>
        <taxon>Chloroflexota</taxon>
        <taxon>Chloroflexia</taxon>
        <taxon>Candidatus Chloroheliales</taxon>
        <taxon>Candidatus Chloroheliaceae</taxon>
        <taxon>Candidatus Chlorohelix</taxon>
    </lineage>
</organism>
<dbReference type="AlphaFoldDB" id="A0A8T7M524"/>
<dbReference type="EMBL" id="CP128400">
    <property type="protein sequence ID" value="WJW69121.1"/>
    <property type="molecule type" value="Genomic_DNA"/>
</dbReference>
<dbReference type="Proteomes" id="UP000521676">
    <property type="component" value="Unassembled WGS sequence"/>
</dbReference>
<evidence type="ECO:0000313" key="2">
    <source>
        <dbReference type="EMBL" id="WJW69121.1"/>
    </source>
</evidence>
<dbReference type="Pfam" id="PF13563">
    <property type="entry name" value="2_5_RNA_ligase2"/>
    <property type="match status" value="1"/>
</dbReference>
<evidence type="ECO:0000313" key="3">
    <source>
        <dbReference type="Proteomes" id="UP000521676"/>
    </source>
</evidence>
<dbReference type="RefSeq" id="WP_341471012.1">
    <property type="nucleotide sequence ID" value="NZ_CP128400.1"/>
</dbReference>
<name>A0A8T7M524_9CHLR</name>
<dbReference type="GO" id="GO:0016874">
    <property type="term" value="F:ligase activity"/>
    <property type="evidence" value="ECO:0007669"/>
    <property type="project" value="UniProtKB-KW"/>
</dbReference>
<protein>
    <submittedName>
        <fullName evidence="1">2'-5' RNA ligase family protein</fullName>
    </submittedName>
</protein>
<keyword evidence="4" id="KW-1185">Reference proteome</keyword>
<evidence type="ECO:0000313" key="4">
    <source>
        <dbReference type="Proteomes" id="UP001431572"/>
    </source>
</evidence>
<dbReference type="InterPro" id="IPR009097">
    <property type="entry name" value="Cyclic_Pdiesterase"/>
</dbReference>
<proteinExistence type="predicted"/>
<sequence>MTGQKTYGVYFIPPPELAYKIGLAHLLLKQNYGLEAAGKFMPHCTLFALLHLEEGFGENELIAALDRILPGHKAFPLAFRLETEYFIRLEMEKHPDLVNLQANIREELLPFLSEYGRKRRASTRYNPHMTLAFSDLPSDTGLLHQIKAFCLELYRTMPQESLWGNIVQLVEFNLQKPGEWDAQDYWCYMNWRIIKSYTLSAK</sequence>